<feature type="transmembrane region" description="Helical" evidence="1">
    <location>
        <begin position="81"/>
        <end position="98"/>
    </location>
</feature>
<feature type="transmembrane region" description="Helical" evidence="1">
    <location>
        <begin position="42"/>
        <end position="61"/>
    </location>
</feature>
<feature type="transmembrane region" description="Helical" evidence="1">
    <location>
        <begin position="126"/>
        <end position="144"/>
    </location>
</feature>
<feature type="transmembrane region" description="Helical" evidence="1">
    <location>
        <begin position="12"/>
        <end position="30"/>
    </location>
</feature>
<evidence type="ECO:0000256" key="1">
    <source>
        <dbReference type="SAM" id="Phobius"/>
    </source>
</evidence>
<feature type="transmembrane region" description="Helical" evidence="1">
    <location>
        <begin position="296"/>
        <end position="314"/>
    </location>
</feature>
<protein>
    <recommendedName>
        <fullName evidence="4">EpsG family protein</fullName>
    </recommendedName>
</protein>
<reference evidence="2" key="1">
    <citation type="submission" date="2020-12" db="EMBL/GenBank/DDBJ databases">
        <authorList>
            <person name="Rodrigo-Torres L."/>
            <person name="Arahal R. D."/>
            <person name="Lucena T."/>
        </authorList>
    </citation>
    <scope>NUCLEOTIDE SEQUENCE</scope>
    <source>
        <strain evidence="2">CECT 9390</strain>
    </source>
</reference>
<sequence length="365" mass="42798">MNPLEIFNLKYFTIYFVFALIAFIFAMYVDVKKKHYNNISKFATAVFFAIIIFLFGLRDLQVGSDTEMYKWMFLTYNNTDFGIQLIFKYLIIIMHFFTNNYQYFLLTVSMFYLLVIFWSINVFLESFESNFLLIGFAFISVFFFRQLGINIVRQGVSLAFVLLAVSYYFKDSKNVKTWVLPFIVAIGFHSATVVILLLFVFIVLVKKATLRFYYIWYITLLCISAMGGSILSLGTFLNYFLVIDSGKADFYVKGEGAGDYVTGFKAQFAAFNTIFLIIFSLINYKILKNEDENYKMLLKYFMLISGVFFMMFQIPFSDRWGVMTWVTIPFLMAPLFSVKNTSRFAIPTVLFFIFIFVFFNIYNNS</sequence>
<evidence type="ECO:0000313" key="3">
    <source>
        <dbReference type="Proteomes" id="UP000662618"/>
    </source>
</evidence>
<keyword evidence="1" id="KW-1133">Transmembrane helix</keyword>
<keyword evidence="1" id="KW-0472">Membrane</keyword>
<keyword evidence="1" id="KW-0812">Transmembrane</keyword>
<feature type="transmembrane region" description="Helical" evidence="1">
    <location>
        <begin position="103"/>
        <end position="120"/>
    </location>
</feature>
<feature type="transmembrane region" description="Helical" evidence="1">
    <location>
        <begin position="181"/>
        <end position="205"/>
    </location>
</feature>
<feature type="transmembrane region" description="Helical" evidence="1">
    <location>
        <begin position="344"/>
        <end position="362"/>
    </location>
</feature>
<proteinExistence type="predicted"/>
<dbReference type="AlphaFoldDB" id="A0A9N8MH08"/>
<dbReference type="Pfam" id="PF14897">
    <property type="entry name" value="EpsG"/>
    <property type="match status" value="1"/>
</dbReference>
<accession>A0A9N8MH08</accession>
<organism evidence="2 3">
    <name type="scientific">Chryseobacterium aquaeductus</name>
    <dbReference type="NCBI Taxonomy" id="2675056"/>
    <lineage>
        <taxon>Bacteria</taxon>
        <taxon>Pseudomonadati</taxon>
        <taxon>Bacteroidota</taxon>
        <taxon>Flavobacteriia</taxon>
        <taxon>Flavobacteriales</taxon>
        <taxon>Weeksellaceae</taxon>
        <taxon>Chryseobacterium group</taxon>
        <taxon>Chryseobacterium</taxon>
    </lineage>
</organism>
<dbReference type="EMBL" id="CAJIMS010000001">
    <property type="protein sequence ID" value="CAD7811321.1"/>
    <property type="molecule type" value="Genomic_DNA"/>
</dbReference>
<feature type="transmembrane region" description="Helical" evidence="1">
    <location>
        <begin position="260"/>
        <end position="284"/>
    </location>
</feature>
<dbReference type="Proteomes" id="UP000662618">
    <property type="component" value="Unassembled WGS sequence"/>
</dbReference>
<keyword evidence="3" id="KW-1185">Reference proteome</keyword>
<evidence type="ECO:0008006" key="4">
    <source>
        <dbReference type="Google" id="ProtNLM"/>
    </source>
</evidence>
<comment type="caution">
    <text evidence="2">The sequence shown here is derived from an EMBL/GenBank/DDBJ whole genome shotgun (WGS) entry which is preliminary data.</text>
</comment>
<name>A0A9N8MH08_9FLAO</name>
<evidence type="ECO:0000313" key="2">
    <source>
        <dbReference type="EMBL" id="CAD7811321.1"/>
    </source>
</evidence>
<feature type="transmembrane region" description="Helical" evidence="1">
    <location>
        <begin position="212"/>
        <end position="240"/>
    </location>
</feature>
<dbReference type="InterPro" id="IPR049458">
    <property type="entry name" value="EpsG-like"/>
</dbReference>
<feature type="transmembrane region" description="Helical" evidence="1">
    <location>
        <begin position="151"/>
        <end position="169"/>
    </location>
</feature>
<feature type="transmembrane region" description="Helical" evidence="1">
    <location>
        <begin position="320"/>
        <end position="337"/>
    </location>
</feature>
<gene>
    <name evidence="2" type="ORF">CHRY9390_02337</name>
</gene>